<evidence type="ECO:0000313" key="2">
    <source>
        <dbReference type="EMBL" id="QJD49614.1"/>
    </source>
</evidence>
<dbReference type="RefSeq" id="YP_009859447.1">
    <property type="nucleotide sequence ID" value="NC_048876.1"/>
</dbReference>
<feature type="transmembrane region" description="Helical" evidence="1">
    <location>
        <begin position="20"/>
        <end position="44"/>
    </location>
</feature>
<name>A0A6M3T9P1_9CAUD</name>
<keyword evidence="1" id="KW-0472">Membrane</keyword>
<dbReference type="Proteomes" id="UP000501526">
    <property type="component" value="Segment"/>
</dbReference>
<sequence>MNPVKKIKNMNADTKLVLTYQAMYAGAAAVTITAVAIGTAAVVYGTVKIKEHVENNED</sequence>
<evidence type="ECO:0000256" key="1">
    <source>
        <dbReference type="SAM" id="Phobius"/>
    </source>
</evidence>
<keyword evidence="3" id="KW-1185">Reference proteome</keyword>
<evidence type="ECO:0000313" key="3">
    <source>
        <dbReference type="Proteomes" id="UP000501526"/>
    </source>
</evidence>
<protein>
    <submittedName>
        <fullName evidence="2">Membrane protein</fullName>
    </submittedName>
</protein>
<gene>
    <name evidence="2" type="primary">37</name>
    <name evidence="2" type="ORF">SEA_SECRETARIAT_37</name>
</gene>
<dbReference type="KEGG" id="vg:55630547"/>
<reference evidence="2 3" key="1">
    <citation type="submission" date="2020-04" db="EMBL/GenBank/DDBJ databases">
        <authorList>
            <person name="Chase M.A."/>
            <person name="Coleman C.N."/>
            <person name="Cunha M.O."/>
            <person name="Daffner M."/>
            <person name="Deam C.J."/>
            <person name="Deloso L.J."/>
            <person name="Desomma A.M."/>
            <person name="Gallardo J."/>
            <person name="Horne M.E."/>
            <person name="Kanahan O.P."/>
            <person name="Lam V."/>
            <person name="Morgan R.T."/>
            <person name="Mustor E.M."/>
            <person name="Ricardo-Iglesias M."/>
            <person name="Sartorio C.J."/>
            <person name="Sciacchitano A.R."/>
            <person name="Tvenstrup A.W."/>
            <person name="Wood A.R."/>
            <person name="Pollenz R.S."/>
            <person name="Garlena R.A."/>
            <person name="Russell D.A."/>
            <person name="Pope W.H."/>
            <person name="Jacobs-Sera D."/>
            <person name="Hatfull G.F."/>
        </authorList>
    </citation>
    <scope>NUCLEOTIDE SEQUENCE [LARGE SCALE GENOMIC DNA]</scope>
</reference>
<keyword evidence="1" id="KW-0812">Transmembrane</keyword>
<dbReference type="GeneID" id="55630547"/>
<dbReference type="EMBL" id="MT310850">
    <property type="protein sequence ID" value="QJD49614.1"/>
    <property type="molecule type" value="Genomic_DNA"/>
</dbReference>
<organism evidence="2 3">
    <name type="scientific">Gordonia phage Secretariat</name>
    <dbReference type="NCBI Taxonomy" id="2725616"/>
    <lineage>
        <taxon>Viruses</taxon>
        <taxon>Duplodnaviria</taxon>
        <taxon>Heunggongvirae</taxon>
        <taxon>Uroviricota</taxon>
        <taxon>Caudoviricetes</taxon>
        <taxon>Deejayvirinae</taxon>
        <taxon>Secretariatvirus</taxon>
        <taxon>Secretariatvirus secretariat</taxon>
    </lineage>
</organism>
<accession>A0A6M3T9P1</accession>
<proteinExistence type="predicted"/>
<keyword evidence="1" id="KW-1133">Transmembrane helix</keyword>